<evidence type="ECO:0000259" key="1">
    <source>
        <dbReference type="Pfam" id="PF04326"/>
    </source>
</evidence>
<proteinExistence type="predicted"/>
<name>A0A9D5S9L8_XYLRU</name>
<dbReference type="PANTHER" id="PTHR30595">
    <property type="entry name" value="GLPR-RELATED TRANSCRIPTIONAL REPRESSOR"/>
    <property type="match status" value="1"/>
</dbReference>
<dbReference type="InterPro" id="IPR038461">
    <property type="entry name" value="Schlafen_AlbA_2_dom_sf"/>
</dbReference>
<dbReference type="InterPro" id="IPR007421">
    <property type="entry name" value="Schlafen_AlbA_2_dom"/>
</dbReference>
<sequence length="498" mass="55916">MITKDEIQELLHSTETYRVERTTSTGDMDKFQEAICAFANDLPNSRKNGYLILGAYDNGELSGLNVTDDLLKKIAAIRSNGNILPIPVMSVDRFQFPEGDLLVAEVSPSDLPPVRYRGRTFIRIGPRRDIATEAEERILAERRMSFMATFDTMPCLAAKLSDVNTELLRTKYLIPLLGNKLVESDTRPIEEQMAAVGMYDTEHQCPTYAAVVLFGYKPRRFMPGLYVQYVRFKGEDVTSEVENEMQLEGNYCELLPRLESLLELSVIKKKPVFVSILREEMVSNYPYQAIRELLLNACMHRDMQSNTPLRFYEFASHLEILNAGGLYGNARPENFPSVNDYRNPLVASAMKTLGYVNMFNRGVGQVQTDLKENGNQPAEFNVNLITAFKVDVKVSQSYANENGGKVGGDIVENVVGKDLNDVEKPSDVVENVVENKGNVVENILASISKNSNISTKELAAMCSLSERQVQRIMTKLKEQGVIRRIGPDKGGRWEIIAP</sequence>
<dbReference type="Gene3D" id="1.10.10.10">
    <property type="entry name" value="Winged helix-like DNA-binding domain superfamily/Winged helix DNA-binding domain"/>
    <property type="match status" value="1"/>
</dbReference>
<dbReference type="InterPro" id="IPR036390">
    <property type="entry name" value="WH_DNA-bd_sf"/>
</dbReference>
<dbReference type="Gene3D" id="3.30.565.60">
    <property type="match status" value="1"/>
</dbReference>
<organism evidence="2 3">
    <name type="scientific">Xylanibacter ruminicola</name>
    <name type="common">Prevotella ruminicola</name>
    <dbReference type="NCBI Taxonomy" id="839"/>
    <lineage>
        <taxon>Bacteria</taxon>
        <taxon>Pseudomonadati</taxon>
        <taxon>Bacteroidota</taxon>
        <taxon>Bacteroidia</taxon>
        <taxon>Bacteroidales</taxon>
        <taxon>Prevotellaceae</taxon>
        <taxon>Xylanibacter</taxon>
    </lineage>
</organism>
<dbReference type="EMBL" id="SUYC01000008">
    <property type="protein sequence ID" value="MBE6270931.1"/>
    <property type="molecule type" value="Genomic_DNA"/>
</dbReference>
<dbReference type="Pfam" id="PF13749">
    <property type="entry name" value="HATPase_c_4"/>
    <property type="match status" value="1"/>
</dbReference>
<evidence type="ECO:0000313" key="3">
    <source>
        <dbReference type="Proteomes" id="UP000806522"/>
    </source>
</evidence>
<accession>A0A9D5S9L8</accession>
<dbReference type="Gene3D" id="3.30.950.30">
    <property type="entry name" value="Schlafen, AAA domain"/>
    <property type="match status" value="1"/>
</dbReference>
<dbReference type="AlphaFoldDB" id="A0A9D5S9L8"/>
<dbReference type="PANTHER" id="PTHR30595:SF6">
    <property type="entry name" value="SCHLAFEN ALBA-2 DOMAIN-CONTAINING PROTEIN"/>
    <property type="match status" value="1"/>
</dbReference>
<gene>
    <name evidence="2" type="ORF">E7101_08270</name>
</gene>
<dbReference type="Proteomes" id="UP000806522">
    <property type="component" value="Unassembled WGS sequence"/>
</dbReference>
<reference evidence="2" key="1">
    <citation type="submission" date="2019-04" db="EMBL/GenBank/DDBJ databases">
        <title>Evolution of Biomass-Degrading Anaerobic Consortia Revealed by Metagenomics.</title>
        <authorList>
            <person name="Peng X."/>
        </authorList>
    </citation>
    <scope>NUCLEOTIDE SEQUENCE</scope>
    <source>
        <strain evidence="2">SIG140</strain>
    </source>
</reference>
<dbReference type="SUPFAM" id="SSF46785">
    <property type="entry name" value="Winged helix' DNA-binding domain"/>
    <property type="match status" value="1"/>
</dbReference>
<protein>
    <submittedName>
        <fullName evidence="2">Winged helix-turn-helix transcriptional regulator</fullName>
    </submittedName>
</protein>
<dbReference type="Pfam" id="PF13412">
    <property type="entry name" value="HTH_24"/>
    <property type="match status" value="1"/>
</dbReference>
<dbReference type="Pfam" id="PF04326">
    <property type="entry name" value="SLFN_AlbA_2"/>
    <property type="match status" value="1"/>
</dbReference>
<comment type="caution">
    <text evidence="2">The sequence shown here is derived from an EMBL/GenBank/DDBJ whole genome shotgun (WGS) entry which is preliminary data.</text>
</comment>
<dbReference type="InterPro" id="IPR036388">
    <property type="entry name" value="WH-like_DNA-bd_sf"/>
</dbReference>
<dbReference type="InterPro" id="IPR038475">
    <property type="entry name" value="RecG_C_sf"/>
</dbReference>
<feature type="domain" description="Schlafen AlbA-2" evidence="1">
    <location>
        <begin position="15"/>
        <end position="128"/>
    </location>
</feature>
<evidence type="ECO:0000313" key="2">
    <source>
        <dbReference type="EMBL" id="MBE6270931.1"/>
    </source>
</evidence>